<dbReference type="PANTHER" id="PTHR35992">
    <property type="entry name" value="CYTOMATRIX PROTEIN-LIKE PROTEIN"/>
    <property type="match status" value="1"/>
</dbReference>
<evidence type="ECO:0000313" key="4">
    <source>
        <dbReference type="Proteomes" id="UP000325315"/>
    </source>
</evidence>
<evidence type="ECO:0000313" key="3">
    <source>
        <dbReference type="EMBL" id="KAA3453649.1"/>
    </source>
</evidence>
<dbReference type="Proteomes" id="UP000325315">
    <property type="component" value="Unassembled WGS sequence"/>
</dbReference>
<dbReference type="PANTHER" id="PTHR35992:SF1">
    <property type="entry name" value="CYTOMATRIX PROTEIN-LIKE PROTEIN"/>
    <property type="match status" value="1"/>
</dbReference>
<keyword evidence="4" id="KW-1185">Reference proteome</keyword>
<keyword evidence="1" id="KW-0175">Coiled coil</keyword>
<protein>
    <submittedName>
        <fullName evidence="3">Cytomatrix family protein</fullName>
    </submittedName>
</protein>
<dbReference type="AlphaFoldDB" id="A0A5B6U733"/>
<feature type="coiled-coil region" evidence="1">
    <location>
        <begin position="175"/>
        <end position="280"/>
    </location>
</feature>
<organism evidence="3 4">
    <name type="scientific">Gossypium australe</name>
    <dbReference type="NCBI Taxonomy" id="47621"/>
    <lineage>
        <taxon>Eukaryota</taxon>
        <taxon>Viridiplantae</taxon>
        <taxon>Streptophyta</taxon>
        <taxon>Embryophyta</taxon>
        <taxon>Tracheophyta</taxon>
        <taxon>Spermatophyta</taxon>
        <taxon>Magnoliopsida</taxon>
        <taxon>eudicotyledons</taxon>
        <taxon>Gunneridae</taxon>
        <taxon>Pentapetalae</taxon>
        <taxon>rosids</taxon>
        <taxon>malvids</taxon>
        <taxon>Malvales</taxon>
        <taxon>Malvaceae</taxon>
        <taxon>Malvoideae</taxon>
        <taxon>Gossypium</taxon>
    </lineage>
</organism>
<feature type="compositionally biased region" description="Polar residues" evidence="2">
    <location>
        <begin position="367"/>
        <end position="385"/>
    </location>
</feature>
<sequence length="385" mass="44319">MGAKTRSQDSSERQKWDKIFEGLVKMLKTQQQQLETLSKERKILEDRIKMQYERWVSDVRLYEDHISQMKSDLDSEEMARVLEATKADMMVGLKHREAYLCKMKLGTCSISYDLMFVGFFFNWLITEEAEDELTDFRIWFDILGKNSKDISQRDSMETKKGTSARKRSGSKSVTLEALEDDIRRMQLQYKNLVSEKSCQVTALVTENKFAWNQFNVLESQYTDKLNTKQSELDKANKRIEALMSDMEELRSSNAEKDEIIERLKAELSRKKADASRFQQVSKTSGEVESLRNSRSASCTPVIKRCSAGGRTYVMGGKNSGRDPCNITVKKENSAPHVPDLQKENEKGSRSSKRKKEDAKPISETPKLFTSTFKVPRLKTSSPKTR</sequence>
<feature type="compositionally biased region" description="Basic and acidic residues" evidence="2">
    <location>
        <begin position="328"/>
        <end position="360"/>
    </location>
</feature>
<dbReference type="EMBL" id="SMMG02000013">
    <property type="protein sequence ID" value="KAA3453649.1"/>
    <property type="molecule type" value="Genomic_DNA"/>
</dbReference>
<comment type="caution">
    <text evidence="3">The sequence shown here is derived from an EMBL/GenBank/DDBJ whole genome shotgun (WGS) entry which is preliminary data.</text>
</comment>
<proteinExistence type="predicted"/>
<feature type="region of interest" description="Disordered" evidence="2">
    <location>
        <begin position="315"/>
        <end position="385"/>
    </location>
</feature>
<evidence type="ECO:0000256" key="2">
    <source>
        <dbReference type="SAM" id="MobiDB-lite"/>
    </source>
</evidence>
<evidence type="ECO:0000256" key="1">
    <source>
        <dbReference type="SAM" id="Coils"/>
    </source>
</evidence>
<feature type="coiled-coil region" evidence="1">
    <location>
        <begin position="20"/>
        <end position="54"/>
    </location>
</feature>
<feature type="compositionally biased region" description="Basic and acidic residues" evidence="2">
    <location>
        <begin position="151"/>
        <end position="160"/>
    </location>
</feature>
<feature type="region of interest" description="Disordered" evidence="2">
    <location>
        <begin position="151"/>
        <end position="172"/>
    </location>
</feature>
<accession>A0A5B6U733</accession>
<reference evidence="4" key="1">
    <citation type="journal article" date="2019" name="Plant Biotechnol. J.">
        <title>Genome sequencing of the Australian wild diploid species Gossypium australe highlights disease resistance and delayed gland morphogenesis.</title>
        <authorList>
            <person name="Cai Y."/>
            <person name="Cai X."/>
            <person name="Wang Q."/>
            <person name="Wang P."/>
            <person name="Zhang Y."/>
            <person name="Cai C."/>
            <person name="Xu Y."/>
            <person name="Wang K."/>
            <person name="Zhou Z."/>
            <person name="Wang C."/>
            <person name="Geng S."/>
            <person name="Li B."/>
            <person name="Dong Q."/>
            <person name="Hou Y."/>
            <person name="Wang H."/>
            <person name="Ai P."/>
            <person name="Liu Z."/>
            <person name="Yi F."/>
            <person name="Sun M."/>
            <person name="An G."/>
            <person name="Cheng J."/>
            <person name="Zhang Y."/>
            <person name="Shi Q."/>
            <person name="Xie Y."/>
            <person name="Shi X."/>
            <person name="Chang Y."/>
            <person name="Huang F."/>
            <person name="Chen Y."/>
            <person name="Hong S."/>
            <person name="Mi L."/>
            <person name="Sun Q."/>
            <person name="Zhang L."/>
            <person name="Zhou B."/>
            <person name="Peng R."/>
            <person name="Zhang X."/>
            <person name="Liu F."/>
        </authorList>
    </citation>
    <scope>NUCLEOTIDE SEQUENCE [LARGE SCALE GENOMIC DNA]</scope>
    <source>
        <strain evidence="4">cv. PA1801</strain>
    </source>
</reference>
<name>A0A5B6U733_9ROSI</name>
<gene>
    <name evidence="3" type="ORF">EPI10_009661</name>
</gene>
<dbReference type="OrthoDB" id="1921280at2759"/>